<dbReference type="PANTHER" id="PTHR30461:SF23">
    <property type="entry name" value="DNA RECOMBINASE-RELATED"/>
    <property type="match status" value="1"/>
</dbReference>
<dbReference type="PANTHER" id="PTHR30461">
    <property type="entry name" value="DNA-INVERTASE FROM LAMBDOID PROPHAGE"/>
    <property type="match status" value="1"/>
</dbReference>
<dbReference type="Gene3D" id="3.90.1750.20">
    <property type="entry name" value="Putative Large Serine Recombinase, Chain B, Domain 2"/>
    <property type="match status" value="1"/>
</dbReference>
<dbReference type="InterPro" id="IPR038109">
    <property type="entry name" value="DNA_bind_recomb_sf"/>
</dbReference>
<sequence>MRYDDAAIYVRVSTTKESQKFSPEHQRMDCEEKARQLSLKVREEYIYVDRDSGTSIVGRPSIQMLIEDATKGYFKTILFSSLSRFSRDTYDSLGLKRTLVDKLGLRVISLDENYDSQVDHDEFKFQIFSAVNQKLSEQISISSRRGIRQSGLKGNFLGTIAPLGYDKVKFDDRKTIVPNERAGLVQLIFDMYVNQKMGEKEIVKYLNKEEIPSYKGGKWGITSVERILTNEIYTGKNVFNKFTVVKVYNDINNISDKSKKLVKRDKELWEESGKQTHEAIISEVLFRKAQEVRLKRGGGKRGGVRNRVNVFAGIIKCKHCESSLNIVTSNGKKNTYRYLVCSKRRRQGETGCSNHNRIPYDDFKDALIRSLSEKLRLKIKSGKAITITKKAREDTGKVVVKLEKQIQNARKLLFEIRKQKLNDEIDDEQYEFEKEQYEQEIKQKQEQLSKMKTDLEQALNDNEQFNEIIISLDELSNLNQFNEVDQVNLILQKLVSKITVDKANNVEIHSVLGRL</sequence>
<dbReference type="RefSeq" id="WP_310141882.1">
    <property type="nucleotide sequence ID" value="NZ_JAVDTR010000009.1"/>
</dbReference>
<dbReference type="Gene3D" id="3.40.50.1390">
    <property type="entry name" value="Resolvase, N-terminal catalytic domain"/>
    <property type="match status" value="1"/>
</dbReference>
<dbReference type="GO" id="GO:0003677">
    <property type="term" value="F:DNA binding"/>
    <property type="evidence" value="ECO:0007669"/>
    <property type="project" value="InterPro"/>
</dbReference>
<dbReference type="PROSITE" id="PS51737">
    <property type="entry name" value="RECOMBINASE_DNA_BIND"/>
    <property type="match status" value="1"/>
</dbReference>
<evidence type="ECO:0000313" key="5">
    <source>
        <dbReference type="Proteomes" id="UP001254832"/>
    </source>
</evidence>
<evidence type="ECO:0000256" key="1">
    <source>
        <dbReference type="SAM" id="Coils"/>
    </source>
</evidence>
<dbReference type="InterPro" id="IPR025827">
    <property type="entry name" value="Zn_ribbon_recom_dom"/>
</dbReference>
<evidence type="ECO:0000313" key="4">
    <source>
        <dbReference type="EMBL" id="MDR6725048.1"/>
    </source>
</evidence>
<dbReference type="SMART" id="SM00857">
    <property type="entry name" value="Resolvase"/>
    <property type="match status" value="1"/>
</dbReference>
<keyword evidence="1" id="KW-0175">Coiled coil</keyword>
<comment type="caution">
    <text evidence="4">The sequence shown here is derived from an EMBL/GenBank/DDBJ whole genome shotgun (WGS) entry which is preliminary data.</text>
</comment>
<dbReference type="GO" id="GO:0000150">
    <property type="term" value="F:DNA strand exchange activity"/>
    <property type="evidence" value="ECO:0007669"/>
    <property type="project" value="InterPro"/>
</dbReference>
<dbReference type="Pfam" id="PF00239">
    <property type="entry name" value="Resolvase"/>
    <property type="match status" value="1"/>
</dbReference>
<dbReference type="Pfam" id="PF07508">
    <property type="entry name" value="Recombinase"/>
    <property type="match status" value="1"/>
</dbReference>
<dbReference type="InterPro" id="IPR011109">
    <property type="entry name" value="DNA_bind_recombinase_dom"/>
</dbReference>
<reference evidence="4" key="1">
    <citation type="submission" date="2023-07" db="EMBL/GenBank/DDBJ databases">
        <title>Sorghum-associated microbial communities from plants grown in Nebraska, USA.</title>
        <authorList>
            <person name="Schachtman D."/>
        </authorList>
    </citation>
    <scope>NUCLEOTIDE SEQUENCE</scope>
    <source>
        <strain evidence="4">BE80</strain>
    </source>
</reference>
<evidence type="ECO:0000259" key="2">
    <source>
        <dbReference type="PROSITE" id="PS51736"/>
    </source>
</evidence>
<dbReference type="AlphaFoldDB" id="A0AAP5H2E5"/>
<dbReference type="InterPro" id="IPR006119">
    <property type="entry name" value="Resolv_N"/>
</dbReference>
<evidence type="ECO:0000259" key="3">
    <source>
        <dbReference type="PROSITE" id="PS51737"/>
    </source>
</evidence>
<dbReference type="EMBL" id="JAVDTR010000009">
    <property type="protein sequence ID" value="MDR6725048.1"/>
    <property type="molecule type" value="Genomic_DNA"/>
</dbReference>
<gene>
    <name evidence="4" type="ORF">J2W91_003534</name>
</gene>
<dbReference type="Pfam" id="PF13408">
    <property type="entry name" value="Zn_ribbon_recom"/>
    <property type="match status" value="1"/>
</dbReference>
<feature type="coiled-coil region" evidence="1">
    <location>
        <begin position="399"/>
        <end position="468"/>
    </location>
</feature>
<feature type="domain" description="Recombinase" evidence="3">
    <location>
        <begin position="162"/>
        <end position="299"/>
    </location>
</feature>
<feature type="domain" description="Resolvase/invertase-type recombinase catalytic" evidence="2">
    <location>
        <begin position="5"/>
        <end position="154"/>
    </location>
</feature>
<dbReference type="CDD" id="cd00338">
    <property type="entry name" value="Ser_Recombinase"/>
    <property type="match status" value="1"/>
</dbReference>
<dbReference type="InterPro" id="IPR036162">
    <property type="entry name" value="Resolvase-like_N_sf"/>
</dbReference>
<dbReference type="SUPFAM" id="SSF53041">
    <property type="entry name" value="Resolvase-like"/>
    <property type="match status" value="1"/>
</dbReference>
<organism evidence="4 5">
    <name type="scientific">Paenibacillus amylolyticus</name>
    <dbReference type="NCBI Taxonomy" id="1451"/>
    <lineage>
        <taxon>Bacteria</taxon>
        <taxon>Bacillati</taxon>
        <taxon>Bacillota</taxon>
        <taxon>Bacilli</taxon>
        <taxon>Bacillales</taxon>
        <taxon>Paenibacillaceae</taxon>
        <taxon>Paenibacillus</taxon>
    </lineage>
</organism>
<name>A0AAP5H2E5_PAEAM</name>
<dbReference type="Proteomes" id="UP001254832">
    <property type="component" value="Unassembled WGS sequence"/>
</dbReference>
<dbReference type="PROSITE" id="PS51736">
    <property type="entry name" value="RECOMBINASES_3"/>
    <property type="match status" value="1"/>
</dbReference>
<proteinExistence type="predicted"/>
<protein>
    <submittedName>
        <fullName evidence="4">DNA invertase Pin-like site-specific DNA recombinase</fullName>
    </submittedName>
</protein>
<dbReference type="InterPro" id="IPR050639">
    <property type="entry name" value="SSR_resolvase"/>
</dbReference>
<accession>A0AAP5H2E5</accession>